<dbReference type="Proteomes" id="UP000094056">
    <property type="component" value="Unassembled WGS sequence"/>
</dbReference>
<protein>
    <recommendedName>
        <fullName evidence="3">Lumazine-binding domain protein</fullName>
    </recommendedName>
</protein>
<dbReference type="AlphaFoldDB" id="A0A1E3X7C1"/>
<accession>A0A1E3X7C1</accession>
<sequence>MKRIIAVLSLVVIIVFTTRTASSRNSPDIVVEKYLTAVRANDYEKAYTFISKSDNTIIEWLEQLRYIKQIAPPQLIALIDIAHSASKQEIVKTTVEGDNAIVEIHSLVPDMKETLKITNRVQEIKSLLDQDILPMREKEGIFKLIVEGDLWKISMMRGVTADQAAEIASDLAEQILGKEEAEKLSKKIKEFFNRDTSPFPVSDK</sequence>
<name>A0A1E3X7C1_9BACT</name>
<evidence type="ECO:0008006" key="3">
    <source>
        <dbReference type="Google" id="ProtNLM"/>
    </source>
</evidence>
<reference evidence="1 2" key="1">
    <citation type="submission" date="2016-07" db="EMBL/GenBank/DDBJ databases">
        <title>Draft genome of Scalindua rubra, obtained from a brine-seawater interface in the Red Sea, sheds light on salt adaptation in anammox bacteria.</title>
        <authorList>
            <person name="Speth D.R."/>
            <person name="Lagkouvardos I."/>
            <person name="Wang Y."/>
            <person name="Qian P.-Y."/>
            <person name="Dutilh B.E."/>
            <person name="Jetten M.S."/>
        </authorList>
    </citation>
    <scope>NUCLEOTIDE SEQUENCE [LARGE SCALE GENOMIC DNA]</scope>
    <source>
        <strain evidence="1">BSI-1</strain>
    </source>
</reference>
<gene>
    <name evidence="1" type="ORF">SCARUB_03357</name>
</gene>
<evidence type="ECO:0000313" key="1">
    <source>
        <dbReference type="EMBL" id="ODS31515.1"/>
    </source>
</evidence>
<comment type="caution">
    <text evidence="1">The sequence shown here is derived from an EMBL/GenBank/DDBJ whole genome shotgun (WGS) entry which is preliminary data.</text>
</comment>
<dbReference type="EMBL" id="MAYW01000112">
    <property type="protein sequence ID" value="ODS31515.1"/>
    <property type="molecule type" value="Genomic_DNA"/>
</dbReference>
<evidence type="ECO:0000313" key="2">
    <source>
        <dbReference type="Proteomes" id="UP000094056"/>
    </source>
</evidence>
<organism evidence="1 2">
    <name type="scientific">Candidatus Scalindua rubra</name>
    <dbReference type="NCBI Taxonomy" id="1872076"/>
    <lineage>
        <taxon>Bacteria</taxon>
        <taxon>Pseudomonadati</taxon>
        <taxon>Planctomycetota</taxon>
        <taxon>Candidatus Brocadiia</taxon>
        <taxon>Candidatus Brocadiales</taxon>
        <taxon>Candidatus Scalinduaceae</taxon>
        <taxon>Candidatus Scalindua</taxon>
    </lineage>
</organism>
<proteinExistence type="predicted"/>